<accession>A0A7G5IEM0</accession>
<proteinExistence type="predicted"/>
<protein>
    <submittedName>
        <fullName evidence="2">DUF1902 domain-containing protein</fullName>
    </submittedName>
</protein>
<dbReference type="KEGG" id="sand:H3309_10435"/>
<feature type="domain" description="DUF1902" evidence="1">
    <location>
        <begin position="17"/>
        <end position="67"/>
    </location>
</feature>
<dbReference type="EMBL" id="CP059851">
    <property type="protein sequence ID" value="QMW21812.1"/>
    <property type="molecule type" value="Genomic_DNA"/>
</dbReference>
<keyword evidence="3" id="KW-1185">Reference proteome</keyword>
<evidence type="ECO:0000313" key="2">
    <source>
        <dbReference type="EMBL" id="QMW21812.1"/>
    </source>
</evidence>
<dbReference type="InterPro" id="IPR015066">
    <property type="entry name" value="DUF1902"/>
</dbReference>
<name>A0A7G5IEM0_9SPHN</name>
<dbReference type="Pfam" id="PF08972">
    <property type="entry name" value="DUF1902"/>
    <property type="match status" value="1"/>
</dbReference>
<gene>
    <name evidence="2" type="ORF">H3309_10435</name>
</gene>
<dbReference type="InterPro" id="IPR035069">
    <property type="entry name" value="TTHA1013/TTHA0281-like"/>
</dbReference>
<dbReference type="Gene3D" id="3.30.2390.10">
    <property type="entry name" value="TTHA1013-like"/>
    <property type="match status" value="1"/>
</dbReference>
<dbReference type="Proteomes" id="UP000515292">
    <property type="component" value="Chromosome"/>
</dbReference>
<evidence type="ECO:0000313" key="3">
    <source>
        <dbReference type="Proteomes" id="UP000515292"/>
    </source>
</evidence>
<dbReference type="AlphaFoldDB" id="A0A7G5IEM0"/>
<sequence length="92" mass="9842">MSVTSTDEEAVVAIWTVYADWDAANAVWVSRASDMPGLNVDAPTVDELARKAAEHVSSLLQINADLLTPDDRAGPHSVRVVAHHERALPVAA</sequence>
<organism evidence="2 3">
    <name type="scientific">Sandaracinobacteroides saxicola</name>
    <dbReference type="NCBI Taxonomy" id="2759707"/>
    <lineage>
        <taxon>Bacteria</taxon>
        <taxon>Pseudomonadati</taxon>
        <taxon>Pseudomonadota</taxon>
        <taxon>Alphaproteobacteria</taxon>
        <taxon>Sphingomonadales</taxon>
        <taxon>Sphingosinicellaceae</taxon>
        <taxon>Sandaracinobacteroides</taxon>
    </lineage>
</organism>
<reference evidence="2 3" key="1">
    <citation type="submission" date="2020-07" db="EMBL/GenBank/DDBJ databases">
        <title>Complete genome sequence for Sandaracinobacter sp. M6.</title>
        <authorList>
            <person name="Tang Y."/>
            <person name="Liu Q."/>
            <person name="Guo Z."/>
            <person name="Lei P."/>
            <person name="Huang B."/>
        </authorList>
    </citation>
    <scope>NUCLEOTIDE SEQUENCE [LARGE SCALE GENOMIC DNA]</scope>
    <source>
        <strain evidence="2 3">M6</strain>
    </source>
</reference>
<evidence type="ECO:0000259" key="1">
    <source>
        <dbReference type="Pfam" id="PF08972"/>
    </source>
</evidence>
<dbReference type="SUPFAM" id="SSF143100">
    <property type="entry name" value="TTHA1013/TTHA0281-like"/>
    <property type="match status" value="1"/>
</dbReference>
<dbReference type="RefSeq" id="WP_182294658.1">
    <property type="nucleotide sequence ID" value="NZ_CP059851.1"/>
</dbReference>